<evidence type="ECO:0000256" key="6">
    <source>
        <dbReference type="ARBA" id="ARBA00023136"/>
    </source>
</evidence>
<evidence type="ECO:0000256" key="8">
    <source>
        <dbReference type="SAM" id="Phobius"/>
    </source>
</evidence>
<dbReference type="PANTHER" id="PTHR43337">
    <property type="entry name" value="XANTHINE/URACIL PERMEASE C887.17-RELATED"/>
    <property type="match status" value="1"/>
</dbReference>
<reference evidence="9" key="1">
    <citation type="submission" date="2023-01" db="EMBL/GenBank/DDBJ databases">
        <title>Metagenome sequencing of chrysophaentin producing Chrysophaeum taylorii.</title>
        <authorList>
            <person name="Davison J."/>
            <person name="Bewley C."/>
        </authorList>
    </citation>
    <scope>NUCLEOTIDE SEQUENCE</scope>
    <source>
        <strain evidence="9">NIES-1699</strain>
    </source>
</reference>
<dbReference type="GO" id="GO:0012505">
    <property type="term" value="C:endomembrane system"/>
    <property type="evidence" value="ECO:0007669"/>
    <property type="project" value="UniProtKB-SubCell"/>
</dbReference>
<comment type="subcellular location">
    <subcellularLocation>
        <location evidence="1">Endomembrane system</location>
        <topology evidence="1">Multi-pass membrane protein</topology>
    </subcellularLocation>
</comment>
<keyword evidence="4 8" id="KW-0812">Transmembrane</keyword>
<evidence type="ECO:0008006" key="11">
    <source>
        <dbReference type="Google" id="ProtNLM"/>
    </source>
</evidence>
<gene>
    <name evidence="9" type="ORF">CTAYLR_003418</name>
</gene>
<evidence type="ECO:0000256" key="7">
    <source>
        <dbReference type="SAM" id="MobiDB-lite"/>
    </source>
</evidence>
<feature type="region of interest" description="Disordered" evidence="7">
    <location>
        <begin position="513"/>
        <end position="536"/>
    </location>
</feature>
<dbReference type="GO" id="GO:0005886">
    <property type="term" value="C:plasma membrane"/>
    <property type="evidence" value="ECO:0007669"/>
    <property type="project" value="TreeGrafter"/>
</dbReference>
<accession>A0AAD7U8E5</accession>
<organism evidence="9 10">
    <name type="scientific">Chrysophaeum taylorii</name>
    <dbReference type="NCBI Taxonomy" id="2483200"/>
    <lineage>
        <taxon>Eukaryota</taxon>
        <taxon>Sar</taxon>
        <taxon>Stramenopiles</taxon>
        <taxon>Ochrophyta</taxon>
        <taxon>Pelagophyceae</taxon>
        <taxon>Pelagomonadales</taxon>
        <taxon>Pelagomonadaceae</taxon>
        <taxon>Chrysophaeum</taxon>
    </lineage>
</organism>
<feature type="transmembrane region" description="Helical" evidence="8">
    <location>
        <begin position="307"/>
        <end position="330"/>
    </location>
</feature>
<name>A0AAD7U8E5_9STRA</name>
<keyword evidence="5 8" id="KW-1133">Transmembrane helix</keyword>
<feature type="transmembrane region" description="Helical" evidence="8">
    <location>
        <begin position="270"/>
        <end position="295"/>
    </location>
</feature>
<feature type="transmembrane region" description="Helical" evidence="8">
    <location>
        <begin position="120"/>
        <end position="140"/>
    </location>
</feature>
<feature type="transmembrane region" description="Helical" evidence="8">
    <location>
        <begin position="58"/>
        <end position="76"/>
    </location>
</feature>
<dbReference type="Pfam" id="PF00860">
    <property type="entry name" value="Xan_ur_permease"/>
    <property type="match status" value="1"/>
</dbReference>
<dbReference type="Proteomes" id="UP001230188">
    <property type="component" value="Unassembled WGS sequence"/>
</dbReference>
<evidence type="ECO:0000256" key="2">
    <source>
        <dbReference type="ARBA" id="ARBA00005697"/>
    </source>
</evidence>
<evidence type="ECO:0000256" key="3">
    <source>
        <dbReference type="ARBA" id="ARBA00022448"/>
    </source>
</evidence>
<evidence type="ECO:0000313" key="9">
    <source>
        <dbReference type="EMBL" id="KAJ8599740.1"/>
    </source>
</evidence>
<proteinExistence type="inferred from homology"/>
<comment type="similarity">
    <text evidence="2">Belongs to the nucleobase:cation symporter-2 (NCS2) (TC 2.A.40) family. Azg-like subfamily.</text>
</comment>
<dbReference type="PANTHER" id="PTHR43337:SF1">
    <property type="entry name" value="XANTHINE_URACIL PERMEASE C887.17-RELATED"/>
    <property type="match status" value="1"/>
</dbReference>
<comment type="caution">
    <text evidence="9">The sequence shown here is derived from an EMBL/GenBank/DDBJ whole genome shotgun (WGS) entry which is preliminary data.</text>
</comment>
<keyword evidence="6 8" id="KW-0472">Membrane</keyword>
<feature type="transmembrane region" description="Helical" evidence="8">
    <location>
        <begin position="372"/>
        <end position="392"/>
    </location>
</feature>
<feature type="transmembrane region" description="Helical" evidence="8">
    <location>
        <begin position="183"/>
        <end position="200"/>
    </location>
</feature>
<dbReference type="InterPro" id="IPR045018">
    <property type="entry name" value="Azg-like"/>
</dbReference>
<evidence type="ECO:0000313" key="10">
    <source>
        <dbReference type="Proteomes" id="UP001230188"/>
    </source>
</evidence>
<protein>
    <recommendedName>
        <fullName evidence="11">Xanthine/uracil/vitamin C permease</fullName>
    </recommendedName>
</protein>
<evidence type="ECO:0000256" key="5">
    <source>
        <dbReference type="ARBA" id="ARBA00022989"/>
    </source>
</evidence>
<evidence type="ECO:0000256" key="4">
    <source>
        <dbReference type="ARBA" id="ARBA00022692"/>
    </source>
</evidence>
<evidence type="ECO:0000256" key="1">
    <source>
        <dbReference type="ARBA" id="ARBA00004127"/>
    </source>
</evidence>
<feature type="transmembrane region" description="Helical" evidence="8">
    <location>
        <begin position="207"/>
        <end position="224"/>
    </location>
</feature>
<dbReference type="AlphaFoldDB" id="A0AAD7U8E5"/>
<feature type="transmembrane region" description="Helical" evidence="8">
    <location>
        <begin position="26"/>
        <end position="46"/>
    </location>
</feature>
<dbReference type="GO" id="GO:0005345">
    <property type="term" value="F:purine nucleobase transmembrane transporter activity"/>
    <property type="evidence" value="ECO:0007669"/>
    <property type="project" value="TreeGrafter"/>
</dbReference>
<sequence length="536" mass="57291">MLSQLHSQLDKWFLLTERSTDVKTEFIAGFVCFVANAYQLVLIPTIMNNNDLGLDQDIYLFAFCVSTAVSSSIVGLLSNLPLPAGVGIGCSTYFAYSLTLRESNYDEREVHKRQVYGSTICFVASGLMTLLAVAGVQWWLFRKIPFCVKDAMPVGLGLLLALEGFQQMKLVVNGDGMLKTGPITFSVVMGATGCVLTTFLHHHQFKSAVLVPMVLITLVGWAAGKDGFDVHGVHAPTPKFGDWLSMWNDFDHQYVSFEGFEIMSAVIPSVSLYLISLFDVGGITYAVASSAGLVVDKGTDKERLPGAYGVFIACGVGSMVAAVFGCSPVIALGESFAGVAVGGRTGLTAIVNAFFFALALPLAPLFSAVPDFASAPVLVLLGVDLLSLTKFLDLDDATKALPSFCTIALMPYLYSIDHAIIAGLVAYWLLALLGWAADTYEGCCGTGSKIRKDAPLLLGDEEKADIVIASAAEPPRDDDQRSTTSSHRAYVERTGIVVGYEEYYESRKGGYLVGGGPKKSSEESGAPADDSLGARN</sequence>
<dbReference type="EMBL" id="JAQMWT010000546">
    <property type="protein sequence ID" value="KAJ8599740.1"/>
    <property type="molecule type" value="Genomic_DNA"/>
</dbReference>
<dbReference type="InterPro" id="IPR006043">
    <property type="entry name" value="NCS2"/>
</dbReference>
<feature type="transmembrane region" description="Helical" evidence="8">
    <location>
        <begin position="412"/>
        <end position="430"/>
    </location>
</feature>
<keyword evidence="10" id="KW-1185">Reference proteome</keyword>
<keyword evidence="3" id="KW-0813">Transport</keyword>
<feature type="transmembrane region" description="Helical" evidence="8">
    <location>
        <begin position="336"/>
        <end position="360"/>
    </location>
</feature>